<dbReference type="InterPro" id="IPR036638">
    <property type="entry name" value="HLH_DNA-bd_sf"/>
</dbReference>
<feature type="transmembrane region" description="Helical" evidence="9">
    <location>
        <begin position="467"/>
        <end position="488"/>
    </location>
</feature>
<keyword evidence="9" id="KW-0472">Membrane</keyword>
<evidence type="ECO:0000259" key="10">
    <source>
        <dbReference type="PROSITE" id="PS50888"/>
    </source>
</evidence>
<keyword evidence="3" id="KW-0524">Neurogenesis</keyword>
<keyword evidence="1" id="KW-0217">Developmental protein</keyword>
<evidence type="ECO:0000256" key="9">
    <source>
        <dbReference type="SAM" id="Phobius"/>
    </source>
</evidence>
<feature type="compositionally biased region" description="Polar residues" evidence="8">
    <location>
        <begin position="216"/>
        <end position="226"/>
    </location>
</feature>
<keyword evidence="2" id="KW-0221">Differentiation</keyword>
<feature type="region of interest" description="Disordered" evidence="8">
    <location>
        <begin position="255"/>
        <end position="277"/>
    </location>
</feature>
<keyword evidence="5" id="KW-0238">DNA-binding</keyword>
<name>A0ABP1R8T8_9HEXA</name>
<dbReference type="PANTHER" id="PTHR19290:SF134">
    <property type="entry name" value="NEUROGENIC DIFFERENTIATION FACTOR 1"/>
    <property type="match status" value="1"/>
</dbReference>
<feature type="transmembrane region" description="Helical" evidence="9">
    <location>
        <begin position="508"/>
        <end position="525"/>
    </location>
</feature>
<feature type="compositionally biased region" description="Low complexity" evidence="8">
    <location>
        <begin position="255"/>
        <end position="267"/>
    </location>
</feature>
<dbReference type="CDD" id="cd11427">
    <property type="entry name" value="bHLH_TS_NeuroD"/>
    <property type="match status" value="1"/>
</dbReference>
<sequence length="602" mass="67681">MSSNQPNSCSSGETHSKTKINKTNVKPTKTKLRRHKANARERHRMHGLNSALDKLRKVIPIHSQTQRLSKIETLRLARNYIRVLGNVLEDSDCTDRRQQKPEVDTVQFAKLLSVGLSQGTTNLIAGFLNLNPRTMLPQFYPKPAQYAVFEPNWVMKLYRAATPGLSPIMGSSSSVIYQQSSQSIYSAGTEGTMFQQETEFTDQGNHNHNFNFTNNSEAYNGNQSESAENHHHIQRSTNHHDNYYGLAGKSASAASSSNISDSSSGTSENLHSYDGAGNGNRQQEFIRQFFTSDLPTVTSSPVDHSYFGGQFLENKWVIIAGLHAFYVIYAISAPIFGSDSPPIIKSWDWSPSLLFRSYLSRAKFTFFVHTNSTLINHPPNSLALSTTDILLGCLEIMLKFIQDVTLSNMNVLLFNVLPISLWVAANNFEKLISSLNLNVGENYHSIRHRSILETQDLIWNKYHELKYLSAAFNSTISPVFLLAMLDIIPWLAIDLDYGLRANDWFDKVLKIFTMANAAIALVLAAEITRKIQNFKAWLMDWNNSEKLWVDRDKLNNLIRELQSAPIGIGLPGLCQIDYTLLGQVIVVVITFFIISLQYATAG</sequence>
<evidence type="ECO:0000313" key="12">
    <source>
        <dbReference type="Proteomes" id="UP001642540"/>
    </source>
</evidence>
<dbReference type="SUPFAM" id="SSF47459">
    <property type="entry name" value="HLH, helix-loop-helix DNA-binding domain"/>
    <property type="match status" value="1"/>
</dbReference>
<evidence type="ECO:0000256" key="8">
    <source>
        <dbReference type="SAM" id="MobiDB-lite"/>
    </source>
</evidence>
<dbReference type="InterPro" id="IPR022575">
    <property type="entry name" value="NeuroD_DUF"/>
</dbReference>
<feature type="compositionally biased region" description="Polar residues" evidence="8">
    <location>
        <begin position="1"/>
        <end position="13"/>
    </location>
</feature>
<accession>A0ABP1R8T8</accession>
<feature type="region of interest" description="Disordered" evidence="8">
    <location>
        <begin position="204"/>
        <end position="240"/>
    </location>
</feature>
<keyword evidence="12" id="KW-1185">Reference proteome</keyword>
<dbReference type="InterPro" id="IPR050359">
    <property type="entry name" value="bHLH_transcription_factors"/>
</dbReference>
<dbReference type="EMBL" id="CAXLJM020000068">
    <property type="protein sequence ID" value="CAL8122929.1"/>
    <property type="molecule type" value="Genomic_DNA"/>
</dbReference>
<protein>
    <recommendedName>
        <fullName evidence="10">BHLH domain-containing protein</fullName>
    </recommendedName>
</protein>
<feature type="domain" description="BHLH" evidence="10">
    <location>
        <begin position="32"/>
        <end position="84"/>
    </location>
</feature>
<gene>
    <name evidence="11" type="ORF">ODALV1_LOCUS20018</name>
</gene>
<keyword evidence="7" id="KW-0539">Nucleus</keyword>
<dbReference type="Gene3D" id="4.10.280.10">
    <property type="entry name" value="Helix-loop-helix DNA-binding domain"/>
    <property type="match status" value="1"/>
</dbReference>
<keyword evidence="9" id="KW-1133">Transmembrane helix</keyword>
<evidence type="ECO:0000256" key="1">
    <source>
        <dbReference type="ARBA" id="ARBA00022473"/>
    </source>
</evidence>
<feature type="compositionally biased region" description="Basic residues" evidence="8">
    <location>
        <begin position="28"/>
        <end position="42"/>
    </location>
</feature>
<feature type="transmembrane region" description="Helical" evidence="9">
    <location>
        <begin position="316"/>
        <end position="336"/>
    </location>
</feature>
<feature type="compositionally biased region" description="Low complexity" evidence="8">
    <location>
        <begin position="206"/>
        <end position="215"/>
    </location>
</feature>
<feature type="transmembrane region" description="Helical" evidence="9">
    <location>
        <begin position="578"/>
        <end position="599"/>
    </location>
</feature>
<evidence type="ECO:0000256" key="5">
    <source>
        <dbReference type="ARBA" id="ARBA00023125"/>
    </source>
</evidence>
<dbReference type="PANTHER" id="PTHR19290">
    <property type="entry name" value="BASIC HELIX-LOOP-HELIX PROTEIN NEUROGENIN-RELATED"/>
    <property type="match status" value="1"/>
</dbReference>
<evidence type="ECO:0000256" key="2">
    <source>
        <dbReference type="ARBA" id="ARBA00022782"/>
    </source>
</evidence>
<evidence type="ECO:0000256" key="7">
    <source>
        <dbReference type="ARBA" id="ARBA00023242"/>
    </source>
</evidence>
<proteinExistence type="predicted"/>
<keyword evidence="4" id="KW-0805">Transcription regulation</keyword>
<dbReference type="InterPro" id="IPR011598">
    <property type="entry name" value="bHLH_dom"/>
</dbReference>
<evidence type="ECO:0000256" key="4">
    <source>
        <dbReference type="ARBA" id="ARBA00023015"/>
    </source>
</evidence>
<organism evidence="11 12">
    <name type="scientific">Orchesella dallaii</name>
    <dbReference type="NCBI Taxonomy" id="48710"/>
    <lineage>
        <taxon>Eukaryota</taxon>
        <taxon>Metazoa</taxon>
        <taxon>Ecdysozoa</taxon>
        <taxon>Arthropoda</taxon>
        <taxon>Hexapoda</taxon>
        <taxon>Collembola</taxon>
        <taxon>Entomobryomorpha</taxon>
        <taxon>Entomobryoidea</taxon>
        <taxon>Orchesellidae</taxon>
        <taxon>Orchesellinae</taxon>
        <taxon>Orchesella</taxon>
    </lineage>
</organism>
<keyword evidence="6" id="KW-0804">Transcription</keyword>
<reference evidence="11 12" key="1">
    <citation type="submission" date="2024-08" db="EMBL/GenBank/DDBJ databases">
        <authorList>
            <person name="Cucini C."/>
            <person name="Frati F."/>
        </authorList>
    </citation>
    <scope>NUCLEOTIDE SEQUENCE [LARGE SCALE GENOMIC DNA]</scope>
</reference>
<dbReference type="Pfam" id="PF12533">
    <property type="entry name" value="Neuro_bHLH"/>
    <property type="match status" value="1"/>
</dbReference>
<dbReference type="Pfam" id="PF00010">
    <property type="entry name" value="HLH"/>
    <property type="match status" value="1"/>
</dbReference>
<dbReference type="SMART" id="SM00353">
    <property type="entry name" value="HLH"/>
    <property type="match status" value="1"/>
</dbReference>
<dbReference type="PROSITE" id="PS50888">
    <property type="entry name" value="BHLH"/>
    <property type="match status" value="1"/>
</dbReference>
<feature type="region of interest" description="Disordered" evidence="8">
    <location>
        <begin position="1"/>
        <end position="42"/>
    </location>
</feature>
<evidence type="ECO:0000256" key="3">
    <source>
        <dbReference type="ARBA" id="ARBA00022902"/>
    </source>
</evidence>
<dbReference type="Proteomes" id="UP001642540">
    <property type="component" value="Unassembled WGS sequence"/>
</dbReference>
<comment type="caution">
    <text evidence="11">The sequence shown here is derived from an EMBL/GenBank/DDBJ whole genome shotgun (WGS) entry which is preliminary data.</text>
</comment>
<evidence type="ECO:0000313" key="11">
    <source>
        <dbReference type="EMBL" id="CAL8122929.1"/>
    </source>
</evidence>
<evidence type="ECO:0000256" key="6">
    <source>
        <dbReference type="ARBA" id="ARBA00023163"/>
    </source>
</evidence>
<keyword evidence="9" id="KW-0812">Transmembrane</keyword>